<dbReference type="RefSeq" id="WP_038194679.1">
    <property type="nucleotide sequence ID" value="NZ_CAWLXS010000122.1"/>
</dbReference>
<dbReference type="EMBL" id="CBSZ010000029">
    <property type="protein sequence ID" value="CDH22595.1"/>
    <property type="molecule type" value="Genomic_DNA"/>
</dbReference>
<comment type="caution">
    <text evidence="1">The sequence shown here is derived from an EMBL/GenBank/DDBJ whole genome shotgun (WGS) entry which is preliminary data.</text>
</comment>
<accession>A0A077PE12</accession>
<reference evidence="1" key="1">
    <citation type="submission" date="2013-07" db="EMBL/GenBank/DDBJ databases">
        <title>Sub-species coevolution in mutualistic symbiosis.</title>
        <authorList>
            <person name="Murfin K."/>
            <person name="Klassen J."/>
            <person name="Lee M."/>
            <person name="Forst S."/>
            <person name="Stock P."/>
            <person name="Goodrich-Blair H."/>
        </authorList>
    </citation>
    <scope>NUCLEOTIDE SEQUENCE [LARGE SCALE GENOMIC DNA]</scope>
    <source>
        <strain evidence="1">Kraussei Becker Underwood</strain>
    </source>
</reference>
<dbReference type="AlphaFoldDB" id="A0A077PE12"/>
<gene>
    <name evidence="1" type="ORF">XBKB1_1240032</name>
</gene>
<name>A0A077PE12_XENBV</name>
<organism evidence="1">
    <name type="scientific">Xenorhabdus bovienii str. kraussei Becker Underwood</name>
    <dbReference type="NCBI Taxonomy" id="1398204"/>
    <lineage>
        <taxon>Bacteria</taxon>
        <taxon>Pseudomonadati</taxon>
        <taxon>Pseudomonadota</taxon>
        <taxon>Gammaproteobacteria</taxon>
        <taxon>Enterobacterales</taxon>
        <taxon>Morganellaceae</taxon>
        <taxon>Xenorhabdus</taxon>
    </lineage>
</organism>
<proteinExistence type="predicted"/>
<evidence type="ECO:0000313" key="1">
    <source>
        <dbReference type="EMBL" id="CDH22595.1"/>
    </source>
</evidence>
<dbReference type="Proteomes" id="UP000028493">
    <property type="component" value="Unassembled WGS sequence"/>
</dbReference>
<protein>
    <submittedName>
        <fullName evidence="1">Uncharacterized protein</fullName>
    </submittedName>
</protein>
<dbReference type="HOGENOM" id="CLU_027425_0_0_6"/>
<sequence length="404" mass="45574">MNSNKINFESLRLDIDFPFLAVPNLSTQGVDGRKITVNAKVQDIYGNSLPNISIFVSDSISGNLKNVKIYGSDQNKEIIPVKQDGREGFSIETDKCGDILFFIHPHQSLPVVLNLYTNIVNSTRLMPAKHKIFIVNNSLDSMKIKFDMPEIINFWGEYLKSDGSAKFEIDIPHYPGKTLGDYILFFVNGEYTKYFIRVDNNNDSSTSTEIPYDIFTKNVYSNFFYVIIRGFGNILEEKSASLPLTYKGGVIYKPVPVVERNYAACIVYTSLGTESDAIIPNDSSINYAAIMQYPGGQKKGLYVEILGTQNPNREKDKVPLNIPVTLKLYLNSIDKSYAKIYSGKIKVQPSGRTSAVIHIPFDDVKDVKLYQDGGVGYIYFDYTFYDGNDQYGEIWSAEIETDDD</sequence>